<dbReference type="EMBL" id="JAIWYP010000005">
    <property type="protein sequence ID" value="KAH3820312.1"/>
    <property type="molecule type" value="Genomic_DNA"/>
</dbReference>
<dbReference type="AlphaFoldDB" id="A0A9D4JU46"/>
<protein>
    <submittedName>
        <fullName evidence="1">Uncharacterized protein</fullName>
    </submittedName>
</protein>
<reference evidence="1" key="2">
    <citation type="submission" date="2020-11" db="EMBL/GenBank/DDBJ databases">
        <authorList>
            <person name="McCartney M.A."/>
            <person name="Auch B."/>
            <person name="Kono T."/>
            <person name="Mallez S."/>
            <person name="Becker A."/>
            <person name="Gohl D.M."/>
            <person name="Silverstein K.A.T."/>
            <person name="Koren S."/>
            <person name="Bechman K.B."/>
            <person name="Herman A."/>
            <person name="Abrahante J.E."/>
            <person name="Garbe J."/>
        </authorList>
    </citation>
    <scope>NUCLEOTIDE SEQUENCE</scope>
    <source>
        <strain evidence="1">Duluth1</strain>
        <tissue evidence="1">Whole animal</tissue>
    </source>
</reference>
<keyword evidence="2" id="KW-1185">Reference proteome</keyword>
<accession>A0A9D4JU46</accession>
<comment type="caution">
    <text evidence="1">The sequence shown here is derived from an EMBL/GenBank/DDBJ whole genome shotgun (WGS) entry which is preliminary data.</text>
</comment>
<sequence length="68" mass="7961">MVQERWESYTMFEIGGSWEETCGCRKVREVGERNRYVEGDKRDKGGDMTVICETRTMLKGTTVWEDGF</sequence>
<evidence type="ECO:0000313" key="2">
    <source>
        <dbReference type="Proteomes" id="UP000828390"/>
    </source>
</evidence>
<dbReference type="Proteomes" id="UP000828390">
    <property type="component" value="Unassembled WGS sequence"/>
</dbReference>
<organism evidence="1 2">
    <name type="scientific">Dreissena polymorpha</name>
    <name type="common">Zebra mussel</name>
    <name type="synonym">Mytilus polymorpha</name>
    <dbReference type="NCBI Taxonomy" id="45954"/>
    <lineage>
        <taxon>Eukaryota</taxon>
        <taxon>Metazoa</taxon>
        <taxon>Spiralia</taxon>
        <taxon>Lophotrochozoa</taxon>
        <taxon>Mollusca</taxon>
        <taxon>Bivalvia</taxon>
        <taxon>Autobranchia</taxon>
        <taxon>Heteroconchia</taxon>
        <taxon>Euheterodonta</taxon>
        <taxon>Imparidentia</taxon>
        <taxon>Neoheterodontei</taxon>
        <taxon>Myida</taxon>
        <taxon>Dreissenoidea</taxon>
        <taxon>Dreissenidae</taxon>
        <taxon>Dreissena</taxon>
    </lineage>
</organism>
<gene>
    <name evidence="1" type="ORF">DPMN_122058</name>
</gene>
<proteinExistence type="predicted"/>
<name>A0A9D4JU46_DREPO</name>
<evidence type="ECO:0000313" key="1">
    <source>
        <dbReference type="EMBL" id="KAH3820312.1"/>
    </source>
</evidence>
<reference evidence="1" key="1">
    <citation type="journal article" date="2019" name="bioRxiv">
        <title>The Genome of the Zebra Mussel, Dreissena polymorpha: A Resource for Invasive Species Research.</title>
        <authorList>
            <person name="McCartney M.A."/>
            <person name="Auch B."/>
            <person name="Kono T."/>
            <person name="Mallez S."/>
            <person name="Zhang Y."/>
            <person name="Obille A."/>
            <person name="Becker A."/>
            <person name="Abrahante J.E."/>
            <person name="Garbe J."/>
            <person name="Badalamenti J.P."/>
            <person name="Herman A."/>
            <person name="Mangelson H."/>
            <person name="Liachko I."/>
            <person name="Sullivan S."/>
            <person name="Sone E.D."/>
            <person name="Koren S."/>
            <person name="Silverstein K.A.T."/>
            <person name="Beckman K.B."/>
            <person name="Gohl D.M."/>
        </authorList>
    </citation>
    <scope>NUCLEOTIDE SEQUENCE</scope>
    <source>
        <strain evidence="1">Duluth1</strain>
        <tissue evidence="1">Whole animal</tissue>
    </source>
</reference>